<evidence type="ECO:0000313" key="4">
    <source>
        <dbReference type="WBParaSite" id="Pan_g3849.t1"/>
    </source>
</evidence>
<dbReference type="InterPro" id="IPR050111">
    <property type="entry name" value="C-type_lectin/snaclec_domain"/>
</dbReference>
<organism evidence="3 4">
    <name type="scientific">Panagrellus redivivus</name>
    <name type="common">Microworm</name>
    <dbReference type="NCBI Taxonomy" id="6233"/>
    <lineage>
        <taxon>Eukaryota</taxon>
        <taxon>Metazoa</taxon>
        <taxon>Ecdysozoa</taxon>
        <taxon>Nematoda</taxon>
        <taxon>Chromadorea</taxon>
        <taxon>Rhabditida</taxon>
        <taxon>Tylenchina</taxon>
        <taxon>Panagrolaimomorpha</taxon>
        <taxon>Panagrolaimoidea</taxon>
        <taxon>Panagrolaimidae</taxon>
        <taxon>Panagrellus</taxon>
    </lineage>
</organism>
<reference evidence="3" key="1">
    <citation type="journal article" date="2013" name="Genetics">
        <title>The draft genome and transcriptome of Panagrellus redivivus are shaped by the harsh demands of a free-living lifestyle.</title>
        <authorList>
            <person name="Srinivasan J."/>
            <person name="Dillman A.R."/>
            <person name="Macchietto M.G."/>
            <person name="Heikkinen L."/>
            <person name="Lakso M."/>
            <person name="Fracchia K.M."/>
            <person name="Antoshechkin I."/>
            <person name="Mortazavi A."/>
            <person name="Wong G."/>
            <person name="Sternberg P.W."/>
        </authorList>
    </citation>
    <scope>NUCLEOTIDE SEQUENCE [LARGE SCALE GENOMIC DNA]</scope>
    <source>
        <strain evidence="3">MT8872</strain>
    </source>
</reference>
<accession>A0A7E4VXA3</accession>
<evidence type="ECO:0000256" key="1">
    <source>
        <dbReference type="SAM" id="SignalP"/>
    </source>
</evidence>
<feature type="chain" id="PRO_5028903889" evidence="1">
    <location>
        <begin position="19"/>
        <end position="164"/>
    </location>
</feature>
<proteinExistence type="predicted"/>
<reference evidence="4" key="2">
    <citation type="submission" date="2020-10" db="UniProtKB">
        <authorList>
            <consortium name="WormBaseParasite"/>
        </authorList>
    </citation>
    <scope>IDENTIFICATION</scope>
</reference>
<dbReference type="InterPro" id="IPR016186">
    <property type="entry name" value="C-type_lectin-like/link_sf"/>
</dbReference>
<dbReference type="AlphaFoldDB" id="A0A7E4VXA3"/>
<dbReference type="InterPro" id="IPR001304">
    <property type="entry name" value="C-type_lectin-like"/>
</dbReference>
<name>A0A7E4VXA3_PANRE</name>
<sequence length="164" mass="18890">MLIAQSMLILAVLTITSASKSESSENGWVPFRGHLYYLVRESLFRADAEARCVEMGGHLVSIHNNAENKFVHKLRDRNAVWLGLSKNGLNDTYKWSDGSPHDFPIPWDLRQPNEPWTDCIFMAYRANNLGRWSDFFCDSPDFPVYYFPSPPYTVCKKPQVNNEL</sequence>
<dbReference type="SUPFAM" id="SSF56436">
    <property type="entry name" value="C-type lectin-like"/>
    <property type="match status" value="1"/>
</dbReference>
<dbReference type="PROSITE" id="PS50041">
    <property type="entry name" value="C_TYPE_LECTIN_2"/>
    <property type="match status" value="1"/>
</dbReference>
<dbReference type="CDD" id="cd00037">
    <property type="entry name" value="CLECT"/>
    <property type="match status" value="1"/>
</dbReference>
<evidence type="ECO:0000259" key="2">
    <source>
        <dbReference type="PROSITE" id="PS50041"/>
    </source>
</evidence>
<keyword evidence="3" id="KW-1185">Reference proteome</keyword>
<dbReference type="Pfam" id="PF00059">
    <property type="entry name" value="Lectin_C"/>
    <property type="match status" value="1"/>
</dbReference>
<protein>
    <submittedName>
        <fullName evidence="4">C-type lectin domain-containing protein</fullName>
    </submittedName>
</protein>
<keyword evidence="1" id="KW-0732">Signal</keyword>
<dbReference type="SMART" id="SM00034">
    <property type="entry name" value="CLECT"/>
    <property type="match status" value="1"/>
</dbReference>
<feature type="domain" description="C-type lectin" evidence="2">
    <location>
        <begin position="31"/>
        <end position="138"/>
    </location>
</feature>
<dbReference type="PANTHER" id="PTHR22803">
    <property type="entry name" value="MANNOSE, PHOSPHOLIPASE, LECTIN RECEPTOR RELATED"/>
    <property type="match status" value="1"/>
</dbReference>
<dbReference type="InterPro" id="IPR016187">
    <property type="entry name" value="CTDL_fold"/>
</dbReference>
<dbReference type="Gene3D" id="3.10.100.10">
    <property type="entry name" value="Mannose-Binding Protein A, subunit A"/>
    <property type="match status" value="1"/>
</dbReference>
<dbReference type="WBParaSite" id="Pan_g3849.t1">
    <property type="protein sequence ID" value="Pan_g3849.t1"/>
    <property type="gene ID" value="Pan_g3849"/>
</dbReference>
<dbReference type="Proteomes" id="UP000492821">
    <property type="component" value="Unassembled WGS sequence"/>
</dbReference>
<feature type="signal peptide" evidence="1">
    <location>
        <begin position="1"/>
        <end position="18"/>
    </location>
</feature>
<evidence type="ECO:0000313" key="3">
    <source>
        <dbReference type="Proteomes" id="UP000492821"/>
    </source>
</evidence>